<comment type="subcellular location">
    <subcellularLocation>
        <location evidence="1">Cell envelope</location>
    </subcellularLocation>
</comment>
<keyword evidence="5" id="KW-1185">Reference proteome</keyword>
<dbReference type="InterPro" id="IPR038352">
    <property type="entry name" value="Imelysin_sf"/>
</dbReference>
<comment type="caution">
    <text evidence="4">The sequence shown here is derived from an EMBL/GenBank/DDBJ whole genome shotgun (WGS) entry which is preliminary data.</text>
</comment>
<evidence type="ECO:0000259" key="3">
    <source>
        <dbReference type="Pfam" id="PF09375"/>
    </source>
</evidence>
<keyword evidence="2" id="KW-0732">Signal</keyword>
<organism evidence="4 5">
    <name type="scientific">Rhodobacter calidifons</name>
    <dbReference type="NCBI Taxonomy" id="2715277"/>
    <lineage>
        <taxon>Bacteria</taxon>
        <taxon>Pseudomonadati</taxon>
        <taxon>Pseudomonadota</taxon>
        <taxon>Alphaproteobacteria</taxon>
        <taxon>Rhodobacterales</taxon>
        <taxon>Rhodobacter group</taxon>
        <taxon>Rhodobacter</taxon>
    </lineage>
</organism>
<dbReference type="Pfam" id="PF09375">
    <property type="entry name" value="Peptidase_M75"/>
    <property type="match status" value="1"/>
</dbReference>
<accession>A0ABX0G6C1</accession>
<evidence type="ECO:0000256" key="1">
    <source>
        <dbReference type="ARBA" id="ARBA00004196"/>
    </source>
</evidence>
<reference evidence="4 5" key="1">
    <citation type="journal article" date="2022" name="Microorganisms">
        <title>Genome Sequence and Characterization of a Xanthorhodopsin-Containing, Aerobic Anoxygenic Phototrophic Rhodobacter Species, Isolated from Mesophilic Conditions at Yellowstone National Park.</title>
        <authorList>
            <person name="Kyndt J.A."/>
            <person name="Robertson S."/>
            <person name="Shoffstall I.B."/>
            <person name="Ramaley R.F."/>
            <person name="Meyer T.E."/>
        </authorList>
    </citation>
    <scope>NUCLEOTIDE SEQUENCE [LARGE SCALE GENOMIC DNA]</scope>
    <source>
        <strain evidence="4 5">M37P</strain>
    </source>
</reference>
<dbReference type="InterPro" id="IPR034984">
    <property type="entry name" value="Imelysin-like_IPPA"/>
</dbReference>
<dbReference type="InterPro" id="IPR018976">
    <property type="entry name" value="Imelysin-like"/>
</dbReference>
<dbReference type="EMBL" id="JAANHS010000004">
    <property type="protein sequence ID" value="NHB76423.1"/>
    <property type="molecule type" value="Genomic_DNA"/>
</dbReference>
<gene>
    <name evidence="4" type="ORF">G8O29_06665</name>
</gene>
<protein>
    <submittedName>
        <fullName evidence="4">Imelysin family protein</fullName>
    </submittedName>
</protein>
<feature type="domain" description="Imelysin-like" evidence="3">
    <location>
        <begin position="52"/>
        <end position="316"/>
    </location>
</feature>
<dbReference type="Proteomes" id="UP001515660">
    <property type="component" value="Unassembled WGS sequence"/>
</dbReference>
<evidence type="ECO:0000313" key="5">
    <source>
        <dbReference type="Proteomes" id="UP001515660"/>
    </source>
</evidence>
<evidence type="ECO:0000256" key="2">
    <source>
        <dbReference type="ARBA" id="ARBA00022729"/>
    </source>
</evidence>
<evidence type="ECO:0000313" key="4">
    <source>
        <dbReference type="EMBL" id="NHB76423.1"/>
    </source>
</evidence>
<dbReference type="CDD" id="cd14659">
    <property type="entry name" value="Imelysin-like_IPPA"/>
    <property type="match status" value="1"/>
</dbReference>
<dbReference type="Gene3D" id="1.20.1420.20">
    <property type="entry name" value="M75 peptidase, HXXE motif"/>
    <property type="match status" value="1"/>
</dbReference>
<name>A0ABX0G6C1_9RHOB</name>
<sequence>MPPPATPRLPRPREGRRRFGGLFAALVALALPAFAIADTAAVVTDHARPGFAAFATAAEALAAVDSCAPDDLRPAFQAAWDAWTGVAHLSLGPAEDGGRGLAVLFWPDPKGAGWKAQRALLAAGPADLTPETMAGLSVAARGLPALERLLYPAEPLAADPCPLIRATARDMARTAQDLARDWQGFGDLLLSAGQPGNTRFLSPAEATQALFTQLVSGLESLADRRIGRPLGSFDKPRPDLAEARAAGRSQRNILLSLIALRDLAQKLSPDSPQTLAAFDRAIALAETLHDPDLSGIAQPAGRLKLDILQQAVRATRDSAIAEIGPALGVGLGFNALDGD</sequence>
<proteinExistence type="predicted"/>